<keyword evidence="1" id="KW-0175">Coiled coil</keyword>
<gene>
    <name evidence="4" type="ORF">RFULGI_LOCUS6740</name>
</gene>
<dbReference type="Gene3D" id="3.30.160.60">
    <property type="entry name" value="Classic Zinc Finger"/>
    <property type="match status" value="1"/>
</dbReference>
<dbReference type="CDD" id="cd12193">
    <property type="entry name" value="bZIP_GCN4"/>
    <property type="match status" value="1"/>
</dbReference>
<accession>A0A9N9CK63</accession>
<dbReference type="PROSITE" id="PS50217">
    <property type="entry name" value="BZIP"/>
    <property type="match status" value="1"/>
</dbReference>
<dbReference type="GO" id="GO:0003700">
    <property type="term" value="F:DNA-binding transcription factor activity"/>
    <property type="evidence" value="ECO:0007669"/>
    <property type="project" value="InterPro"/>
</dbReference>
<dbReference type="Proteomes" id="UP000789396">
    <property type="component" value="Unassembled WGS sequence"/>
</dbReference>
<dbReference type="SUPFAM" id="SSF57959">
    <property type="entry name" value="Leucine zipper domain"/>
    <property type="match status" value="1"/>
</dbReference>
<comment type="caution">
    <text evidence="4">The sequence shown here is derived from an EMBL/GenBank/DDBJ whole genome shotgun (WGS) entry which is preliminary data.</text>
</comment>
<dbReference type="AlphaFoldDB" id="A0A9N9CK63"/>
<sequence>MVPTPKITNKKIISNMDQIKTIGDDSNKAKITSPSIKSVEVNDTVLFGIKSEEMNGAILFDKWLTNDLKSFLSQSDDFLLTPKITDHDVSPLVSSSMNTSSSAFNNIIESHKSDSPFFTSVSTSDSVKGFFPDNSSKSMRHGLTSIVPAVTIPADDQLSLPICQPDYTSALNIPWEPDAINTPNFLSDKSPSLTSALTDNRTDISSNSFVKTKILPRNSTKVTATSPAASAPPTSPLTKTTADNSRKRSANCVEKDSKTINEELAIKRAKNTDAARRSRLRKVLKMESLEMQVNELKIENKKFQTRVAVLESEKKGLKEKNIEKDNRIRLLEKQLAESHERLINIS</sequence>
<feature type="region of interest" description="Disordered" evidence="2">
    <location>
        <begin position="220"/>
        <end position="254"/>
    </location>
</feature>
<evidence type="ECO:0000256" key="2">
    <source>
        <dbReference type="SAM" id="MobiDB-lite"/>
    </source>
</evidence>
<dbReference type="SMART" id="SM00338">
    <property type="entry name" value="BRLZ"/>
    <property type="match status" value="1"/>
</dbReference>
<evidence type="ECO:0000313" key="5">
    <source>
        <dbReference type="Proteomes" id="UP000789396"/>
    </source>
</evidence>
<protein>
    <submittedName>
        <fullName evidence="4">8503_t:CDS:1</fullName>
    </submittedName>
</protein>
<name>A0A9N9CK63_9GLOM</name>
<evidence type="ECO:0000313" key="4">
    <source>
        <dbReference type="EMBL" id="CAG8604741.1"/>
    </source>
</evidence>
<feature type="coiled-coil region" evidence="1">
    <location>
        <begin position="286"/>
        <end position="334"/>
    </location>
</feature>
<proteinExistence type="predicted"/>
<dbReference type="PROSITE" id="PS00036">
    <property type="entry name" value="BZIP_BASIC"/>
    <property type="match status" value="1"/>
</dbReference>
<feature type="domain" description="BZIP" evidence="3">
    <location>
        <begin position="261"/>
        <end position="324"/>
    </location>
</feature>
<evidence type="ECO:0000259" key="3">
    <source>
        <dbReference type="PROSITE" id="PS50217"/>
    </source>
</evidence>
<feature type="compositionally biased region" description="Low complexity" evidence="2">
    <location>
        <begin position="220"/>
        <end position="242"/>
    </location>
</feature>
<reference evidence="4" key="1">
    <citation type="submission" date="2021-06" db="EMBL/GenBank/DDBJ databases">
        <authorList>
            <person name="Kallberg Y."/>
            <person name="Tangrot J."/>
            <person name="Rosling A."/>
        </authorList>
    </citation>
    <scope>NUCLEOTIDE SEQUENCE</scope>
    <source>
        <strain evidence="4">IN212</strain>
    </source>
</reference>
<dbReference type="InterPro" id="IPR004827">
    <property type="entry name" value="bZIP"/>
</dbReference>
<evidence type="ECO:0000256" key="1">
    <source>
        <dbReference type="SAM" id="Coils"/>
    </source>
</evidence>
<organism evidence="4 5">
    <name type="scientific">Racocetra fulgida</name>
    <dbReference type="NCBI Taxonomy" id="60492"/>
    <lineage>
        <taxon>Eukaryota</taxon>
        <taxon>Fungi</taxon>
        <taxon>Fungi incertae sedis</taxon>
        <taxon>Mucoromycota</taxon>
        <taxon>Glomeromycotina</taxon>
        <taxon>Glomeromycetes</taxon>
        <taxon>Diversisporales</taxon>
        <taxon>Gigasporaceae</taxon>
        <taxon>Racocetra</taxon>
    </lineage>
</organism>
<dbReference type="OrthoDB" id="2257100at2759"/>
<dbReference type="EMBL" id="CAJVPZ010009058">
    <property type="protein sequence ID" value="CAG8604741.1"/>
    <property type="molecule type" value="Genomic_DNA"/>
</dbReference>
<dbReference type="Pfam" id="PF07716">
    <property type="entry name" value="bZIP_2"/>
    <property type="match status" value="1"/>
</dbReference>
<dbReference type="InterPro" id="IPR046347">
    <property type="entry name" value="bZIP_sf"/>
</dbReference>
<keyword evidence="5" id="KW-1185">Reference proteome</keyword>